<dbReference type="OrthoDB" id="9782855at2"/>
<dbReference type="GO" id="GO:0032259">
    <property type="term" value="P:methylation"/>
    <property type="evidence" value="ECO:0007669"/>
    <property type="project" value="UniProtKB-KW"/>
</dbReference>
<keyword evidence="3 7" id="KW-0808">Transferase</keyword>
<dbReference type="STRING" id="28087.Lsai_2364"/>
<name>A0A0W0YEV9_9GAMM</name>
<dbReference type="GO" id="GO:0008825">
    <property type="term" value="F:cyclopropane-fatty-acyl-phospholipid synthase activity"/>
    <property type="evidence" value="ECO:0007669"/>
    <property type="project" value="UniProtKB-EC"/>
</dbReference>
<dbReference type="SUPFAM" id="SSF53335">
    <property type="entry name" value="S-adenosyl-L-methionine-dependent methyltransferases"/>
    <property type="match status" value="1"/>
</dbReference>
<sequence length="401" mass="46704">MSQGMIKKIVLDLLHSAGISPNGPNPCDIQIHNDEFYQRVFNHGALGLGETYMEEWWDCKSLDQFFTQILQANLERKIRTNKWLWPKLLLLKLVNYQSKKRSLEVGRLHYDLGNELFESMLDTRMNYTCGYWKNASDLDTAQINKLDLSCQKLKLEPGMRVLDIGCGFGAFAKYAAENYGVSVVGITISKEQCHYAKQNCAGLPIEIRFQDYRDLHEQFDRVISLGMFEHVGYKNYRTYMQKARECLKGNGLFLLHTIGSTLTQTTGDPWINKYIFPNGMLPSMEQLSKASEGLFIMENWVNFGAYYDHTLMAWHERFEKNWAQLQERYDHRFYRMWRYYLLACAGTFRSRNTQLWQIVFSKHGIPGGYEEPLFTGIKKEAQKANGPLMLNYPDETRSILA</sequence>
<dbReference type="NCBIfam" id="NF008686">
    <property type="entry name" value="PRK11705.1"/>
    <property type="match status" value="1"/>
</dbReference>
<dbReference type="PIRSF" id="PIRSF003085">
    <property type="entry name" value="CMAS"/>
    <property type="match status" value="1"/>
</dbReference>
<protein>
    <submittedName>
        <fullName evidence="7">Cyclopropane fatty acyl phospholipid synthase</fullName>
        <ecNumber evidence="7">2.1.1.79</ecNumber>
    </submittedName>
</protein>
<dbReference type="InterPro" id="IPR050723">
    <property type="entry name" value="CFA/CMAS"/>
</dbReference>
<reference evidence="7 8" key="1">
    <citation type="submission" date="2015-11" db="EMBL/GenBank/DDBJ databases">
        <title>Genomic analysis of 38 Legionella species identifies large and diverse effector repertoires.</title>
        <authorList>
            <person name="Burstein D."/>
            <person name="Amaro F."/>
            <person name="Zusman T."/>
            <person name="Lifshitz Z."/>
            <person name="Cohen O."/>
            <person name="Gilbert J.A."/>
            <person name="Pupko T."/>
            <person name="Shuman H.A."/>
            <person name="Segal G."/>
        </authorList>
    </citation>
    <scope>NUCLEOTIDE SEQUENCE [LARGE SCALE GENOMIC DNA]</scope>
    <source>
        <strain evidence="7 8">Mt.St.Helens-4</strain>
    </source>
</reference>
<keyword evidence="2 7" id="KW-0489">Methyltransferase</keyword>
<dbReference type="EC" id="2.1.1.79" evidence="7"/>
<comment type="similarity">
    <text evidence="1">Belongs to the CFA/CMAS family.</text>
</comment>
<proteinExistence type="inferred from homology"/>
<evidence type="ECO:0000256" key="4">
    <source>
        <dbReference type="ARBA" id="ARBA00022691"/>
    </source>
</evidence>
<comment type="caution">
    <text evidence="7">The sequence shown here is derived from an EMBL/GenBank/DDBJ whole genome shotgun (WGS) entry which is preliminary data.</text>
</comment>
<feature type="active site" evidence="6">
    <location>
        <position position="344"/>
    </location>
</feature>
<dbReference type="Gene3D" id="3.40.50.150">
    <property type="entry name" value="Vaccinia Virus protein VP39"/>
    <property type="match status" value="1"/>
</dbReference>
<dbReference type="PANTHER" id="PTHR43667:SF1">
    <property type="entry name" value="CYCLOPROPANE-FATTY-ACYL-PHOSPHOLIPID SYNTHASE"/>
    <property type="match status" value="1"/>
</dbReference>
<evidence type="ECO:0000313" key="8">
    <source>
        <dbReference type="Proteomes" id="UP000054621"/>
    </source>
</evidence>
<dbReference type="Pfam" id="PF02353">
    <property type="entry name" value="CMAS"/>
    <property type="match status" value="1"/>
</dbReference>
<dbReference type="PATRIC" id="fig|28087.4.peg.2543"/>
<accession>A0A0W0YEV9</accession>
<dbReference type="RefSeq" id="WP_027271873.1">
    <property type="nucleotide sequence ID" value="NZ_CAAAJE010000026.1"/>
</dbReference>
<dbReference type="EMBL" id="LNYV01000035">
    <property type="protein sequence ID" value="KTD55505.1"/>
    <property type="molecule type" value="Genomic_DNA"/>
</dbReference>
<evidence type="ECO:0000256" key="1">
    <source>
        <dbReference type="ARBA" id="ARBA00010815"/>
    </source>
</evidence>
<evidence type="ECO:0000313" key="7">
    <source>
        <dbReference type="EMBL" id="KTD55505.1"/>
    </source>
</evidence>
<organism evidence="7 8">
    <name type="scientific">Legionella sainthelensi</name>
    <dbReference type="NCBI Taxonomy" id="28087"/>
    <lineage>
        <taxon>Bacteria</taxon>
        <taxon>Pseudomonadati</taxon>
        <taxon>Pseudomonadota</taxon>
        <taxon>Gammaproteobacteria</taxon>
        <taxon>Legionellales</taxon>
        <taxon>Legionellaceae</taxon>
        <taxon>Legionella</taxon>
    </lineage>
</organism>
<dbReference type="GO" id="GO:0008610">
    <property type="term" value="P:lipid biosynthetic process"/>
    <property type="evidence" value="ECO:0007669"/>
    <property type="project" value="InterPro"/>
</dbReference>
<keyword evidence="5" id="KW-0443">Lipid metabolism</keyword>
<dbReference type="InterPro" id="IPR003333">
    <property type="entry name" value="CMAS"/>
</dbReference>
<dbReference type="PANTHER" id="PTHR43667">
    <property type="entry name" value="CYCLOPROPANE-FATTY-ACYL-PHOSPHOLIPID SYNTHASE"/>
    <property type="match status" value="1"/>
</dbReference>
<evidence type="ECO:0000256" key="5">
    <source>
        <dbReference type="ARBA" id="ARBA00023098"/>
    </source>
</evidence>
<evidence type="ECO:0000256" key="3">
    <source>
        <dbReference type="ARBA" id="ARBA00022679"/>
    </source>
</evidence>
<dbReference type="InterPro" id="IPR029063">
    <property type="entry name" value="SAM-dependent_MTases_sf"/>
</dbReference>
<evidence type="ECO:0000256" key="6">
    <source>
        <dbReference type="PIRSR" id="PIRSR003085-1"/>
    </source>
</evidence>
<dbReference type="Proteomes" id="UP000054621">
    <property type="component" value="Unassembled WGS sequence"/>
</dbReference>
<dbReference type="AlphaFoldDB" id="A0A0W0YEV9"/>
<evidence type="ECO:0000256" key="2">
    <source>
        <dbReference type="ARBA" id="ARBA00022603"/>
    </source>
</evidence>
<keyword evidence="4" id="KW-0949">S-adenosyl-L-methionine</keyword>
<dbReference type="CDD" id="cd02440">
    <property type="entry name" value="AdoMet_MTases"/>
    <property type="match status" value="1"/>
</dbReference>
<dbReference type="eggNOG" id="COG2230">
    <property type="taxonomic scope" value="Bacteria"/>
</dbReference>
<gene>
    <name evidence="7" type="primary">cfa</name>
    <name evidence="7" type="ORF">Lsai_2364</name>
</gene>